<evidence type="ECO:0000313" key="4">
    <source>
        <dbReference type="Proteomes" id="UP001058860"/>
    </source>
</evidence>
<evidence type="ECO:0000256" key="2">
    <source>
        <dbReference type="SAM" id="MobiDB-lite"/>
    </source>
</evidence>
<accession>A0ABY5PBK0</accession>
<keyword evidence="4" id="KW-1185">Reference proteome</keyword>
<keyword evidence="1" id="KW-0175">Coiled coil</keyword>
<dbReference type="InterPro" id="IPR029044">
    <property type="entry name" value="Nucleotide-diphossugar_trans"/>
</dbReference>
<sequence>MVGDPKRVLQFADVPVPEVSVVITTARNADRLVQCLSAVRAEAETVPLEVIVVLNAAEPGHADALAAAVTGARVVESAVSLGFAGGVNLGAQAARGRCIHVLHDDAVVEPGAIAALVGALDDHPEAAGAGSLLLDARTGDVQSAGPILWRNAITEERWRGPAPPPSAFTAVHPVDYCSSASLLVRADAWQTVGGCDEELHPGQYVDVDLAMRLRAAGHVTVLAPGSRVRHARGGTMRLALKRVAGRRNRERFVGRWANDLLAQEPYADDDGALARAQRATAARAAAVTAGPKASAPQDVPPEARAERERRALLRDLAYKTACQEELVRVSARADELQTEIERLHPELNRVHAAHAAEMAARQRVEAQCDDLAQQVAAQRDEIAYLRQRAQVLDAILAGRWWRLRTRLGSPLSRSRQRE</sequence>
<name>A0ABY5PBK0_9ACTN</name>
<dbReference type="Pfam" id="PF13641">
    <property type="entry name" value="Glyco_tranf_2_3"/>
    <property type="match status" value="1"/>
</dbReference>
<dbReference type="RefSeq" id="WP_353862527.1">
    <property type="nucleotide sequence ID" value="NZ_CP088295.1"/>
</dbReference>
<dbReference type="Gene3D" id="3.90.550.10">
    <property type="entry name" value="Spore Coat Polysaccharide Biosynthesis Protein SpsA, Chain A"/>
    <property type="match status" value="1"/>
</dbReference>
<protein>
    <submittedName>
        <fullName evidence="3">Glycosyltransferase family 2 protein</fullName>
    </submittedName>
</protein>
<dbReference type="Proteomes" id="UP001058860">
    <property type="component" value="Chromosome"/>
</dbReference>
<feature type="coiled-coil region" evidence="1">
    <location>
        <begin position="319"/>
        <end position="388"/>
    </location>
</feature>
<reference evidence="4" key="1">
    <citation type="submission" date="2021-11" db="EMBL/GenBank/DDBJ databases">
        <title>Cultivation dependent microbiological survey of springs from the worlds oldest radium mine currently devoted to the extraction of radon-saturated water.</title>
        <authorList>
            <person name="Kapinusova G."/>
            <person name="Smrhova T."/>
            <person name="Strejcek M."/>
            <person name="Suman J."/>
            <person name="Jani K."/>
            <person name="Pajer P."/>
            <person name="Uhlik O."/>
        </authorList>
    </citation>
    <scope>NUCLEOTIDE SEQUENCE [LARGE SCALE GENOMIC DNA]</scope>
    <source>
        <strain evidence="4">J379</strain>
    </source>
</reference>
<gene>
    <name evidence="3" type="ORF">LRS13_14815</name>
</gene>
<dbReference type="EMBL" id="CP088295">
    <property type="protein sequence ID" value="UUY01988.1"/>
    <property type="molecule type" value="Genomic_DNA"/>
</dbReference>
<dbReference type="PANTHER" id="PTHR43179">
    <property type="entry name" value="RHAMNOSYLTRANSFERASE WBBL"/>
    <property type="match status" value="1"/>
</dbReference>
<evidence type="ECO:0000313" key="3">
    <source>
        <dbReference type="EMBL" id="UUY01988.1"/>
    </source>
</evidence>
<dbReference type="PANTHER" id="PTHR43179:SF7">
    <property type="entry name" value="RHAMNOSYLTRANSFERASE WBBL"/>
    <property type="match status" value="1"/>
</dbReference>
<dbReference type="SUPFAM" id="SSF53448">
    <property type="entry name" value="Nucleotide-diphospho-sugar transferases"/>
    <property type="match status" value="1"/>
</dbReference>
<proteinExistence type="predicted"/>
<feature type="region of interest" description="Disordered" evidence="2">
    <location>
        <begin position="285"/>
        <end position="304"/>
    </location>
</feature>
<organism evidence="3 4">
    <name type="scientific">Svornostia abyssi</name>
    <dbReference type="NCBI Taxonomy" id="2898438"/>
    <lineage>
        <taxon>Bacteria</taxon>
        <taxon>Bacillati</taxon>
        <taxon>Actinomycetota</taxon>
        <taxon>Thermoleophilia</taxon>
        <taxon>Solirubrobacterales</taxon>
        <taxon>Baekduiaceae</taxon>
        <taxon>Svornostia</taxon>
    </lineage>
</organism>
<evidence type="ECO:0000256" key="1">
    <source>
        <dbReference type="SAM" id="Coils"/>
    </source>
</evidence>